<dbReference type="AlphaFoldDB" id="A0A0E9QZ51"/>
<dbReference type="EMBL" id="GBXM01087062">
    <property type="protein sequence ID" value="JAH21515.1"/>
    <property type="molecule type" value="Transcribed_RNA"/>
</dbReference>
<accession>A0A0E9QZ51</accession>
<reference evidence="1" key="1">
    <citation type="submission" date="2014-11" db="EMBL/GenBank/DDBJ databases">
        <authorList>
            <person name="Amaro Gonzalez C."/>
        </authorList>
    </citation>
    <scope>NUCLEOTIDE SEQUENCE</scope>
</reference>
<protein>
    <submittedName>
        <fullName evidence="1">Uncharacterized protein</fullName>
    </submittedName>
</protein>
<sequence>MARCHLVELLFRRNSTSSFCLVTTLYPSQNYC</sequence>
<evidence type="ECO:0000313" key="1">
    <source>
        <dbReference type="EMBL" id="JAH21515.1"/>
    </source>
</evidence>
<organism evidence="1">
    <name type="scientific">Anguilla anguilla</name>
    <name type="common">European freshwater eel</name>
    <name type="synonym">Muraena anguilla</name>
    <dbReference type="NCBI Taxonomy" id="7936"/>
    <lineage>
        <taxon>Eukaryota</taxon>
        <taxon>Metazoa</taxon>
        <taxon>Chordata</taxon>
        <taxon>Craniata</taxon>
        <taxon>Vertebrata</taxon>
        <taxon>Euteleostomi</taxon>
        <taxon>Actinopterygii</taxon>
        <taxon>Neopterygii</taxon>
        <taxon>Teleostei</taxon>
        <taxon>Anguilliformes</taxon>
        <taxon>Anguillidae</taxon>
        <taxon>Anguilla</taxon>
    </lineage>
</organism>
<name>A0A0E9QZ51_ANGAN</name>
<proteinExistence type="predicted"/>
<reference evidence="1" key="2">
    <citation type="journal article" date="2015" name="Fish Shellfish Immunol.">
        <title>Early steps in the European eel (Anguilla anguilla)-Vibrio vulnificus interaction in the gills: Role of the RtxA13 toxin.</title>
        <authorList>
            <person name="Callol A."/>
            <person name="Pajuelo D."/>
            <person name="Ebbesson L."/>
            <person name="Teles M."/>
            <person name="MacKenzie S."/>
            <person name="Amaro C."/>
        </authorList>
    </citation>
    <scope>NUCLEOTIDE SEQUENCE</scope>
</reference>